<comment type="subcellular location">
    <subcellularLocation>
        <location evidence="2">Membrane</location>
        <topology evidence="2">Multi-pass membrane protein</topology>
    </subcellularLocation>
</comment>
<evidence type="ECO:0000259" key="12">
    <source>
        <dbReference type="Pfam" id="PF02163"/>
    </source>
</evidence>
<keyword evidence="8 11" id="KW-1133">Transmembrane helix</keyword>
<reference evidence="13" key="1">
    <citation type="journal article" date="2021" name="PeerJ">
        <title>Extensive microbial diversity within the chicken gut microbiome revealed by metagenomics and culture.</title>
        <authorList>
            <person name="Gilroy R."/>
            <person name="Ravi A."/>
            <person name="Getino M."/>
            <person name="Pursley I."/>
            <person name="Horton D.L."/>
            <person name="Alikhan N.F."/>
            <person name="Baker D."/>
            <person name="Gharbi K."/>
            <person name="Hall N."/>
            <person name="Watson M."/>
            <person name="Adriaenssens E.M."/>
            <person name="Foster-Nyarko E."/>
            <person name="Jarju S."/>
            <person name="Secka A."/>
            <person name="Antonio M."/>
            <person name="Oren A."/>
            <person name="Chaudhuri R.R."/>
            <person name="La Ragione R."/>
            <person name="Hildebrand F."/>
            <person name="Pallen M.J."/>
        </authorList>
    </citation>
    <scope>NUCLEOTIDE SEQUENCE</scope>
    <source>
        <strain evidence="13">CHK33-7979</strain>
    </source>
</reference>
<evidence type="ECO:0000256" key="5">
    <source>
        <dbReference type="ARBA" id="ARBA00022692"/>
    </source>
</evidence>
<feature type="transmembrane region" description="Helical" evidence="11">
    <location>
        <begin position="335"/>
        <end position="353"/>
    </location>
</feature>
<proteinExistence type="inferred from homology"/>
<feature type="transmembrane region" description="Helical" evidence="11">
    <location>
        <begin position="89"/>
        <end position="111"/>
    </location>
</feature>
<comment type="similarity">
    <text evidence="3">Belongs to the peptidase M50B family.</text>
</comment>
<feature type="domain" description="Peptidase M50" evidence="12">
    <location>
        <begin position="7"/>
        <end position="347"/>
    </location>
</feature>
<feature type="transmembrane region" description="Helical" evidence="11">
    <location>
        <begin position="277"/>
        <end position="297"/>
    </location>
</feature>
<evidence type="ECO:0000313" key="13">
    <source>
        <dbReference type="EMBL" id="HIY74455.1"/>
    </source>
</evidence>
<evidence type="ECO:0000256" key="10">
    <source>
        <dbReference type="ARBA" id="ARBA00023136"/>
    </source>
</evidence>
<comment type="caution">
    <text evidence="13">The sequence shown here is derived from an EMBL/GenBank/DDBJ whole genome shotgun (WGS) entry which is preliminary data.</text>
</comment>
<keyword evidence="10 11" id="KW-0472">Membrane</keyword>
<evidence type="ECO:0000256" key="7">
    <source>
        <dbReference type="ARBA" id="ARBA00022833"/>
    </source>
</evidence>
<feature type="transmembrane region" description="Helical" evidence="11">
    <location>
        <begin position="303"/>
        <end position="323"/>
    </location>
</feature>
<reference evidence="13" key="2">
    <citation type="submission" date="2021-04" db="EMBL/GenBank/DDBJ databases">
        <authorList>
            <person name="Gilroy R."/>
        </authorList>
    </citation>
    <scope>NUCLEOTIDE SEQUENCE</scope>
    <source>
        <strain evidence="13">CHK33-7979</strain>
    </source>
</reference>
<keyword evidence="4 13" id="KW-0645">Protease</keyword>
<accession>A0A9D1Z726</accession>
<keyword evidence="9" id="KW-0482">Metalloprotease</keyword>
<dbReference type="Gene3D" id="2.30.42.10">
    <property type="match status" value="1"/>
</dbReference>
<dbReference type="InterPro" id="IPR036034">
    <property type="entry name" value="PDZ_sf"/>
</dbReference>
<sequence length="361" mass="39355">MLYILIAIVVFGILIALHEFGHFITAKLLGVRVNEFAIGMGPLLWSTTKGETQYSLRAIPIGGFCAMEGEDEATDDPGSFSSKPGWKKFIILVAGSLMNFLTGLVLLLVVYSQAAGFVTPVIAGFIDGFPNQGADGLMVGDRILSVNGERIYTKSDVDLFFSRAGGENMDLVILRDGKKLVLDDFPLIPREYLYDGETQLMYGLTFTVEEATPLVRVQQSWYSAVDMVRLVRVSLTDLFTGKAGVKDMSGVIGIMDVMGQAGEEGAQAAAESGGSPLVGALFSIFNLSAFIAINLSVMNLLPIPALDGGRIFFLVVNWLFTLVTRRKLDPRYEGYVHMAGFIFLLLLMVVVAFNDVVRIFT</sequence>
<evidence type="ECO:0000256" key="9">
    <source>
        <dbReference type="ARBA" id="ARBA00023049"/>
    </source>
</evidence>
<evidence type="ECO:0000256" key="4">
    <source>
        <dbReference type="ARBA" id="ARBA00022670"/>
    </source>
</evidence>
<evidence type="ECO:0000256" key="6">
    <source>
        <dbReference type="ARBA" id="ARBA00022801"/>
    </source>
</evidence>
<dbReference type="GO" id="GO:0016020">
    <property type="term" value="C:membrane"/>
    <property type="evidence" value="ECO:0007669"/>
    <property type="project" value="UniProtKB-SubCell"/>
</dbReference>
<protein>
    <submittedName>
        <fullName evidence="13">Site-2 protease family protein</fullName>
    </submittedName>
</protein>
<keyword evidence="6" id="KW-0378">Hydrolase</keyword>
<dbReference type="GO" id="GO:0004222">
    <property type="term" value="F:metalloendopeptidase activity"/>
    <property type="evidence" value="ECO:0007669"/>
    <property type="project" value="InterPro"/>
</dbReference>
<dbReference type="GO" id="GO:0006508">
    <property type="term" value="P:proteolysis"/>
    <property type="evidence" value="ECO:0007669"/>
    <property type="project" value="UniProtKB-KW"/>
</dbReference>
<keyword evidence="7" id="KW-0862">Zinc</keyword>
<evidence type="ECO:0000313" key="14">
    <source>
        <dbReference type="Proteomes" id="UP000886824"/>
    </source>
</evidence>
<dbReference type="PANTHER" id="PTHR42837:SF2">
    <property type="entry name" value="MEMBRANE METALLOPROTEASE ARASP2, CHLOROPLASTIC-RELATED"/>
    <property type="match status" value="1"/>
</dbReference>
<evidence type="ECO:0000256" key="2">
    <source>
        <dbReference type="ARBA" id="ARBA00004141"/>
    </source>
</evidence>
<name>A0A9D1Z726_9FIRM</name>
<dbReference type="Pfam" id="PF02163">
    <property type="entry name" value="Peptidase_M50"/>
    <property type="match status" value="1"/>
</dbReference>
<dbReference type="Proteomes" id="UP000886824">
    <property type="component" value="Unassembled WGS sequence"/>
</dbReference>
<evidence type="ECO:0000256" key="11">
    <source>
        <dbReference type="SAM" id="Phobius"/>
    </source>
</evidence>
<dbReference type="AlphaFoldDB" id="A0A9D1Z726"/>
<evidence type="ECO:0000256" key="8">
    <source>
        <dbReference type="ARBA" id="ARBA00022989"/>
    </source>
</evidence>
<organism evidence="13 14">
    <name type="scientific">Candidatus Intestinimonas merdavium</name>
    <dbReference type="NCBI Taxonomy" id="2838622"/>
    <lineage>
        <taxon>Bacteria</taxon>
        <taxon>Bacillati</taxon>
        <taxon>Bacillota</taxon>
        <taxon>Clostridia</taxon>
        <taxon>Eubacteriales</taxon>
        <taxon>Intestinimonas</taxon>
    </lineage>
</organism>
<evidence type="ECO:0000256" key="1">
    <source>
        <dbReference type="ARBA" id="ARBA00001947"/>
    </source>
</evidence>
<dbReference type="InterPro" id="IPR008915">
    <property type="entry name" value="Peptidase_M50"/>
</dbReference>
<dbReference type="InterPro" id="IPR004387">
    <property type="entry name" value="Pept_M50_Zn"/>
</dbReference>
<keyword evidence="5 11" id="KW-0812">Transmembrane</keyword>
<dbReference type="CDD" id="cd06163">
    <property type="entry name" value="S2P-M50_PDZ_RseP-like"/>
    <property type="match status" value="1"/>
</dbReference>
<dbReference type="EMBL" id="DXCX01000117">
    <property type="protein sequence ID" value="HIY74455.1"/>
    <property type="molecule type" value="Genomic_DNA"/>
</dbReference>
<evidence type="ECO:0000256" key="3">
    <source>
        <dbReference type="ARBA" id="ARBA00007931"/>
    </source>
</evidence>
<comment type="cofactor">
    <cofactor evidence="1">
        <name>Zn(2+)</name>
        <dbReference type="ChEBI" id="CHEBI:29105"/>
    </cofactor>
</comment>
<dbReference type="PANTHER" id="PTHR42837">
    <property type="entry name" value="REGULATOR OF SIGMA-E PROTEASE RSEP"/>
    <property type="match status" value="1"/>
</dbReference>
<gene>
    <name evidence="13" type="ORF">H9826_10900</name>
</gene>
<dbReference type="SUPFAM" id="SSF50156">
    <property type="entry name" value="PDZ domain-like"/>
    <property type="match status" value="1"/>
</dbReference>